<proteinExistence type="predicted"/>
<evidence type="ECO:0000313" key="7">
    <source>
        <dbReference type="EMBL" id="UYW02359.1"/>
    </source>
</evidence>
<dbReference type="Proteomes" id="UP001163328">
    <property type="component" value="Chromosome"/>
</dbReference>
<dbReference type="Pfam" id="PF04228">
    <property type="entry name" value="Zn_peptidase"/>
    <property type="match status" value="1"/>
</dbReference>
<keyword evidence="8" id="KW-1185">Reference proteome</keyword>
<keyword evidence="2 6" id="KW-0812">Transmembrane</keyword>
<evidence type="ECO:0000313" key="8">
    <source>
        <dbReference type="Proteomes" id="UP001163328"/>
    </source>
</evidence>
<sequence length="285" mass="31519">MKWQGRRKSNNVEDRRGQSGGGKMLVGSGVIGIIAFLLITFGGETGQTVGTILNQVNGQQTETSTSEPRQLSNHELEVGEFSKVVFADTEDVFSELFAQNGLEYRQPKMVLFDDQVQTACGTGTAAAGPFYCPADEKVYMDLRFFEELRTKFGAKGGDFAIAYVIAHEVGHHVQHLLGTNQKVRELQNRSNKTQANKLSVAQELQADFYAGVWAHHVQQYLDADDIEEAVSAAQAVGDDAIQSKMQGYVQPETFTHGTSQQRIDWFLKGYQTGDLSQGDTFSKMF</sequence>
<dbReference type="PANTHER" id="PTHR30168:SF0">
    <property type="entry name" value="INNER MEMBRANE PROTEIN"/>
    <property type="match status" value="1"/>
</dbReference>
<feature type="transmembrane region" description="Helical" evidence="6">
    <location>
        <begin position="21"/>
        <end position="41"/>
    </location>
</feature>
<dbReference type="PANTHER" id="PTHR30168">
    <property type="entry name" value="PUTATIVE MEMBRANE PROTEIN YPFJ"/>
    <property type="match status" value="1"/>
</dbReference>
<protein>
    <submittedName>
        <fullName evidence="7">Zinc metallopeptidase</fullName>
    </submittedName>
</protein>
<gene>
    <name evidence="7" type="ORF">K5I29_05530</name>
</gene>
<organism evidence="7 8">
    <name type="scientific">Flavobacterium agricola</name>
    <dbReference type="NCBI Taxonomy" id="2870839"/>
    <lineage>
        <taxon>Bacteria</taxon>
        <taxon>Pseudomonadati</taxon>
        <taxon>Bacteroidota</taxon>
        <taxon>Flavobacteriia</taxon>
        <taxon>Flavobacteriales</taxon>
        <taxon>Flavobacteriaceae</taxon>
        <taxon>Flavobacterium</taxon>
    </lineage>
</organism>
<evidence type="ECO:0000256" key="6">
    <source>
        <dbReference type="SAM" id="Phobius"/>
    </source>
</evidence>
<keyword evidence="3 6" id="KW-1133">Transmembrane helix</keyword>
<evidence type="ECO:0000256" key="2">
    <source>
        <dbReference type="ARBA" id="ARBA00022692"/>
    </source>
</evidence>
<evidence type="ECO:0000256" key="3">
    <source>
        <dbReference type="ARBA" id="ARBA00022989"/>
    </source>
</evidence>
<evidence type="ECO:0000256" key="1">
    <source>
        <dbReference type="ARBA" id="ARBA00004167"/>
    </source>
</evidence>
<accession>A0ABY6M1B9</accession>
<reference evidence="7" key="1">
    <citation type="submission" date="2021-08" db="EMBL/GenBank/DDBJ databases">
        <title>Flavobacterium sp. strain CC-SYL302.</title>
        <authorList>
            <person name="Lin S.-Y."/>
            <person name="Lee T.-H."/>
            <person name="Young C.-C."/>
        </authorList>
    </citation>
    <scope>NUCLEOTIDE SEQUENCE</scope>
    <source>
        <strain evidence="7">CC-SYL302</strain>
    </source>
</reference>
<keyword evidence="4 6" id="KW-0472">Membrane</keyword>
<comment type="subcellular location">
    <subcellularLocation>
        <location evidence="1">Membrane</location>
        <topology evidence="1">Single-pass membrane protein</topology>
    </subcellularLocation>
</comment>
<name>A0ABY6M1B9_9FLAO</name>
<evidence type="ECO:0000256" key="5">
    <source>
        <dbReference type="SAM" id="MobiDB-lite"/>
    </source>
</evidence>
<evidence type="ECO:0000256" key="4">
    <source>
        <dbReference type="ARBA" id="ARBA00023136"/>
    </source>
</evidence>
<feature type="region of interest" description="Disordered" evidence="5">
    <location>
        <begin position="1"/>
        <end position="20"/>
    </location>
</feature>
<dbReference type="InterPro" id="IPR007343">
    <property type="entry name" value="Uncharacterised_pept_Zn_put"/>
</dbReference>
<dbReference type="EMBL" id="CP081495">
    <property type="protein sequence ID" value="UYW02359.1"/>
    <property type="molecule type" value="Genomic_DNA"/>
</dbReference>
<dbReference type="RefSeq" id="WP_264434906.1">
    <property type="nucleotide sequence ID" value="NZ_CP081495.1"/>
</dbReference>